<feature type="transmembrane region" description="Helical" evidence="1">
    <location>
        <begin position="69"/>
        <end position="87"/>
    </location>
</feature>
<reference evidence="2 3" key="1">
    <citation type="journal article" date="2024" name="G3 (Bethesda)">
        <title>Genome assembly of Hibiscus sabdariffa L. provides insights into metabolisms of medicinal natural products.</title>
        <authorList>
            <person name="Kim T."/>
        </authorList>
    </citation>
    <scope>NUCLEOTIDE SEQUENCE [LARGE SCALE GENOMIC DNA]</scope>
    <source>
        <strain evidence="2">TK-2024</strain>
        <tissue evidence="2">Old leaves</tissue>
    </source>
</reference>
<keyword evidence="1" id="KW-0472">Membrane</keyword>
<proteinExistence type="predicted"/>
<evidence type="ECO:0000313" key="2">
    <source>
        <dbReference type="EMBL" id="KAK8474024.1"/>
    </source>
</evidence>
<keyword evidence="1" id="KW-0812">Transmembrane</keyword>
<keyword evidence="3" id="KW-1185">Reference proteome</keyword>
<evidence type="ECO:0000256" key="1">
    <source>
        <dbReference type="SAM" id="Phobius"/>
    </source>
</evidence>
<sequence length="128" mass="14736">MLFRSHGPEKDIWFLKSLRSDSDPPRDGQWTTAWSERIGWSFSHHRKQLRFCFIFSLLNPHAHAQIDNLLLLLCFPFYSWVPCLTQGVLRGEIGISQHGGSNWPNATGIGCVVLMYVGHAPMIYLVFY</sequence>
<name>A0ABR1Z5Q6_9ROSI</name>
<accession>A0ABR1Z5Q6</accession>
<keyword evidence="1" id="KW-1133">Transmembrane helix</keyword>
<dbReference type="EMBL" id="JBBPBN010002703">
    <property type="protein sequence ID" value="KAK8474024.1"/>
    <property type="molecule type" value="Genomic_DNA"/>
</dbReference>
<evidence type="ECO:0000313" key="3">
    <source>
        <dbReference type="Proteomes" id="UP001396334"/>
    </source>
</evidence>
<feature type="transmembrane region" description="Helical" evidence="1">
    <location>
        <begin position="107"/>
        <end position="127"/>
    </location>
</feature>
<comment type="caution">
    <text evidence="2">The sequence shown here is derived from an EMBL/GenBank/DDBJ whole genome shotgun (WGS) entry which is preliminary data.</text>
</comment>
<protein>
    <submittedName>
        <fullName evidence="2">Uncharacterized protein</fullName>
    </submittedName>
</protein>
<gene>
    <name evidence="2" type="ORF">V6N11_081656</name>
</gene>
<organism evidence="2 3">
    <name type="scientific">Hibiscus sabdariffa</name>
    <name type="common">roselle</name>
    <dbReference type="NCBI Taxonomy" id="183260"/>
    <lineage>
        <taxon>Eukaryota</taxon>
        <taxon>Viridiplantae</taxon>
        <taxon>Streptophyta</taxon>
        <taxon>Embryophyta</taxon>
        <taxon>Tracheophyta</taxon>
        <taxon>Spermatophyta</taxon>
        <taxon>Magnoliopsida</taxon>
        <taxon>eudicotyledons</taxon>
        <taxon>Gunneridae</taxon>
        <taxon>Pentapetalae</taxon>
        <taxon>rosids</taxon>
        <taxon>malvids</taxon>
        <taxon>Malvales</taxon>
        <taxon>Malvaceae</taxon>
        <taxon>Malvoideae</taxon>
        <taxon>Hibiscus</taxon>
    </lineage>
</organism>
<dbReference type="Proteomes" id="UP001396334">
    <property type="component" value="Unassembled WGS sequence"/>
</dbReference>